<sequence length="103" mass="10696">MSSVLVPVTRLRRGRGESPVLLDNGLGPGCGPVVEGLLPTGLPVDLPPSLLPGAAKPVVALSRVLGRLGGPPRPEELLRVELLEPARPAGFLFMKISAFPMTG</sequence>
<keyword evidence="2" id="KW-1185">Reference proteome</keyword>
<reference evidence="1 2" key="1">
    <citation type="submission" date="2022-07" db="EMBL/GenBank/DDBJ databases">
        <authorList>
            <person name="Xamxidin M."/>
            <person name="Wu M."/>
        </authorList>
    </citation>
    <scope>NUCLEOTIDE SEQUENCE [LARGE SCALE GENOMIC DNA]</scope>
    <source>
        <strain evidence="1 2">NBRC 111650</strain>
    </source>
</reference>
<dbReference type="EMBL" id="JANIGO010000001">
    <property type="protein sequence ID" value="MCQ8895082.1"/>
    <property type="molecule type" value="Genomic_DNA"/>
</dbReference>
<dbReference type="Proteomes" id="UP001204142">
    <property type="component" value="Unassembled WGS sequence"/>
</dbReference>
<evidence type="ECO:0000313" key="2">
    <source>
        <dbReference type="Proteomes" id="UP001204142"/>
    </source>
</evidence>
<dbReference type="RefSeq" id="WP_256762755.1">
    <property type="nucleotide sequence ID" value="NZ_JANIGO010000001.1"/>
</dbReference>
<name>A0ABT1WC43_9BURK</name>
<protein>
    <submittedName>
        <fullName evidence="1">Uncharacterized protein</fullName>
    </submittedName>
</protein>
<organism evidence="1 2">
    <name type="scientific">Limnobacter humi</name>
    <dbReference type="NCBI Taxonomy" id="1778671"/>
    <lineage>
        <taxon>Bacteria</taxon>
        <taxon>Pseudomonadati</taxon>
        <taxon>Pseudomonadota</taxon>
        <taxon>Betaproteobacteria</taxon>
        <taxon>Burkholderiales</taxon>
        <taxon>Burkholderiaceae</taxon>
        <taxon>Limnobacter</taxon>
    </lineage>
</organism>
<evidence type="ECO:0000313" key="1">
    <source>
        <dbReference type="EMBL" id="MCQ8895082.1"/>
    </source>
</evidence>
<gene>
    <name evidence="1" type="ORF">NQT62_01355</name>
</gene>
<accession>A0ABT1WC43</accession>
<comment type="caution">
    <text evidence="1">The sequence shown here is derived from an EMBL/GenBank/DDBJ whole genome shotgun (WGS) entry which is preliminary data.</text>
</comment>
<proteinExistence type="predicted"/>